<keyword evidence="3" id="KW-1185">Reference proteome</keyword>
<evidence type="ECO:0000256" key="1">
    <source>
        <dbReference type="SAM" id="MobiDB-lite"/>
    </source>
</evidence>
<sequence length="100" mass="11071">MLVSHLPQITETSEGKQFFFLNLLFPQISEPPRHLASPEPPHLHPPQIESPRAAPPPSPNRGNSAHLLPRELRAVAPSTIPKSPHLLPRDPDPNSLQLQP</sequence>
<reference evidence="2 3" key="1">
    <citation type="submission" date="2024-08" db="EMBL/GenBank/DDBJ databases">
        <title>Insights into the chromosomal genome structure of Flemingia macrophylla.</title>
        <authorList>
            <person name="Ding Y."/>
            <person name="Zhao Y."/>
            <person name="Bi W."/>
            <person name="Wu M."/>
            <person name="Zhao G."/>
            <person name="Gong Y."/>
            <person name="Li W."/>
            <person name="Zhang P."/>
        </authorList>
    </citation>
    <scope>NUCLEOTIDE SEQUENCE [LARGE SCALE GENOMIC DNA]</scope>
    <source>
        <strain evidence="2">DYQJB</strain>
        <tissue evidence="2">Leaf</tissue>
    </source>
</reference>
<protein>
    <submittedName>
        <fullName evidence="2">Uncharacterized protein</fullName>
    </submittedName>
</protein>
<accession>A0ABD1LH23</accession>
<comment type="caution">
    <text evidence="2">The sequence shown here is derived from an EMBL/GenBank/DDBJ whole genome shotgun (WGS) entry which is preliminary data.</text>
</comment>
<dbReference type="AlphaFoldDB" id="A0ABD1LH23"/>
<proteinExistence type="predicted"/>
<evidence type="ECO:0000313" key="2">
    <source>
        <dbReference type="EMBL" id="KAL2322843.1"/>
    </source>
</evidence>
<organism evidence="2 3">
    <name type="scientific">Flemingia macrophylla</name>
    <dbReference type="NCBI Taxonomy" id="520843"/>
    <lineage>
        <taxon>Eukaryota</taxon>
        <taxon>Viridiplantae</taxon>
        <taxon>Streptophyta</taxon>
        <taxon>Embryophyta</taxon>
        <taxon>Tracheophyta</taxon>
        <taxon>Spermatophyta</taxon>
        <taxon>Magnoliopsida</taxon>
        <taxon>eudicotyledons</taxon>
        <taxon>Gunneridae</taxon>
        <taxon>Pentapetalae</taxon>
        <taxon>rosids</taxon>
        <taxon>fabids</taxon>
        <taxon>Fabales</taxon>
        <taxon>Fabaceae</taxon>
        <taxon>Papilionoideae</taxon>
        <taxon>50 kb inversion clade</taxon>
        <taxon>NPAAA clade</taxon>
        <taxon>indigoferoid/millettioid clade</taxon>
        <taxon>Phaseoleae</taxon>
        <taxon>Flemingia</taxon>
    </lineage>
</organism>
<dbReference type="Proteomes" id="UP001603857">
    <property type="component" value="Unassembled WGS sequence"/>
</dbReference>
<name>A0ABD1LH23_9FABA</name>
<feature type="region of interest" description="Disordered" evidence="1">
    <location>
        <begin position="30"/>
        <end position="100"/>
    </location>
</feature>
<gene>
    <name evidence="2" type="ORF">Fmac_027222</name>
</gene>
<dbReference type="EMBL" id="JBGMDY010000009">
    <property type="protein sequence ID" value="KAL2322843.1"/>
    <property type="molecule type" value="Genomic_DNA"/>
</dbReference>
<evidence type="ECO:0000313" key="3">
    <source>
        <dbReference type="Proteomes" id="UP001603857"/>
    </source>
</evidence>